<protein>
    <submittedName>
        <fullName evidence="2">Uncharacterized protein</fullName>
    </submittedName>
</protein>
<organism evidence="2 3">
    <name type="scientific">Plakobranchus ocellatus</name>
    <dbReference type="NCBI Taxonomy" id="259542"/>
    <lineage>
        <taxon>Eukaryota</taxon>
        <taxon>Metazoa</taxon>
        <taxon>Spiralia</taxon>
        <taxon>Lophotrochozoa</taxon>
        <taxon>Mollusca</taxon>
        <taxon>Gastropoda</taxon>
        <taxon>Heterobranchia</taxon>
        <taxon>Euthyneura</taxon>
        <taxon>Panpulmonata</taxon>
        <taxon>Sacoglossa</taxon>
        <taxon>Placobranchoidea</taxon>
        <taxon>Plakobranchidae</taxon>
        <taxon>Plakobranchus</taxon>
    </lineage>
</organism>
<evidence type="ECO:0000256" key="1">
    <source>
        <dbReference type="SAM" id="MobiDB-lite"/>
    </source>
</evidence>
<feature type="compositionally biased region" description="Basic and acidic residues" evidence="1">
    <location>
        <begin position="65"/>
        <end position="76"/>
    </location>
</feature>
<dbReference type="AlphaFoldDB" id="A0AAV4CU10"/>
<gene>
    <name evidence="2" type="ORF">PoB_006191800</name>
</gene>
<evidence type="ECO:0000313" key="3">
    <source>
        <dbReference type="Proteomes" id="UP000735302"/>
    </source>
</evidence>
<dbReference type="Proteomes" id="UP000735302">
    <property type="component" value="Unassembled WGS sequence"/>
</dbReference>
<sequence>MSALRSAGTLLSRVQAPPLSPLGLTLHCDATLSAWTLVTSASPQQSDLRLLGPPSGQGAGGGAQTRDKRVPADLRAHSLATAP</sequence>
<comment type="caution">
    <text evidence="2">The sequence shown here is derived from an EMBL/GenBank/DDBJ whole genome shotgun (WGS) entry which is preliminary data.</text>
</comment>
<feature type="region of interest" description="Disordered" evidence="1">
    <location>
        <begin position="43"/>
        <end position="83"/>
    </location>
</feature>
<reference evidence="2 3" key="1">
    <citation type="journal article" date="2021" name="Elife">
        <title>Chloroplast acquisition without the gene transfer in kleptoplastic sea slugs, Plakobranchus ocellatus.</title>
        <authorList>
            <person name="Maeda T."/>
            <person name="Takahashi S."/>
            <person name="Yoshida T."/>
            <person name="Shimamura S."/>
            <person name="Takaki Y."/>
            <person name="Nagai Y."/>
            <person name="Toyoda A."/>
            <person name="Suzuki Y."/>
            <person name="Arimoto A."/>
            <person name="Ishii H."/>
            <person name="Satoh N."/>
            <person name="Nishiyama T."/>
            <person name="Hasebe M."/>
            <person name="Maruyama T."/>
            <person name="Minagawa J."/>
            <person name="Obokata J."/>
            <person name="Shigenobu S."/>
        </authorList>
    </citation>
    <scope>NUCLEOTIDE SEQUENCE [LARGE SCALE GENOMIC DNA]</scope>
</reference>
<dbReference type="EMBL" id="BLXT01006999">
    <property type="protein sequence ID" value="GFO35413.1"/>
    <property type="molecule type" value="Genomic_DNA"/>
</dbReference>
<proteinExistence type="predicted"/>
<accession>A0AAV4CU10</accession>
<evidence type="ECO:0000313" key="2">
    <source>
        <dbReference type="EMBL" id="GFO35413.1"/>
    </source>
</evidence>
<keyword evidence="3" id="KW-1185">Reference proteome</keyword>
<name>A0AAV4CU10_9GAST</name>